<feature type="domain" description="AAA" evidence="1">
    <location>
        <begin position="3"/>
        <end position="185"/>
    </location>
</feature>
<accession>A0A7V7GK16</accession>
<comment type="caution">
    <text evidence="2">The sequence shown here is derived from an EMBL/GenBank/DDBJ whole genome shotgun (WGS) entry which is preliminary data.</text>
</comment>
<dbReference type="InterPro" id="IPR027417">
    <property type="entry name" value="P-loop_NTPase"/>
</dbReference>
<protein>
    <submittedName>
        <fullName evidence="2">ParA family protein</fullName>
    </submittedName>
</protein>
<dbReference type="PANTHER" id="PTHR13696:SF99">
    <property type="entry name" value="COBYRINIC ACID AC-DIAMIDE SYNTHASE"/>
    <property type="match status" value="1"/>
</dbReference>
<dbReference type="RefSeq" id="WP_149558483.1">
    <property type="nucleotide sequence ID" value="NZ_QOVC01000016.1"/>
</dbReference>
<dbReference type="Gene3D" id="3.40.50.300">
    <property type="entry name" value="P-loop containing nucleotide triphosphate hydrolases"/>
    <property type="match status" value="1"/>
</dbReference>
<proteinExistence type="predicted"/>
<dbReference type="Pfam" id="PF13614">
    <property type="entry name" value="AAA_31"/>
    <property type="match status" value="1"/>
</dbReference>
<reference evidence="2 3" key="1">
    <citation type="submission" date="2018-07" db="EMBL/GenBank/DDBJ databases">
        <title>High quality draft genome sequencing of Enterococcus faecium exhibiting probiotic potential isolated from mucus of freshwater fish.</title>
        <authorList>
            <person name="El-Jeni R."/>
            <person name="Ghedira K."/>
            <person name="Abdelhak S."/>
            <person name="El-Bour M."/>
            <person name="Bouhaouala-Zahar B."/>
        </authorList>
    </citation>
    <scope>NUCLEOTIDE SEQUENCE [LARGE SCALE GENOMIC DNA]</scope>
    <source>
        <strain evidence="2 3">R.A73</strain>
    </source>
</reference>
<sequence>MTKVLTTGNFKGGVGKTTNAVLTAYTLSNKGYKVLVVDLDPQANATELLFATMTNVYKIKPEFKETLFVSIQNNKISNSLISVKENLDLLPSFTDLEKYIDYLAELYDDDYSKDTHFSNLLNEIKNNYDFIIIDVPPQLNKFTNSALVASDYVIVILQTQERSLKGAEKYIEHLIQLNNDYGTEIDILGLLPVLVQNGNDLDLDIIEDAESLFGKSNIFNTKIKTMQRLKRYDRTGITDNPKDIHDKRVQQVYQSVSDEVIQRINLLG</sequence>
<gene>
    <name evidence="2" type="ORF">DTX73_14325</name>
</gene>
<dbReference type="EMBL" id="QOVC01000016">
    <property type="protein sequence ID" value="KAA0686046.1"/>
    <property type="molecule type" value="Genomic_DNA"/>
</dbReference>
<organism evidence="2 3">
    <name type="scientific">Enterococcus faecium</name>
    <name type="common">Streptococcus faecium</name>
    <dbReference type="NCBI Taxonomy" id="1352"/>
    <lineage>
        <taxon>Bacteria</taxon>
        <taxon>Bacillati</taxon>
        <taxon>Bacillota</taxon>
        <taxon>Bacilli</taxon>
        <taxon>Lactobacillales</taxon>
        <taxon>Enterococcaceae</taxon>
        <taxon>Enterococcus</taxon>
    </lineage>
</organism>
<evidence type="ECO:0000313" key="2">
    <source>
        <dbReference type="EMBL" id="KAA0686046.1"/>
    </source>
</evidence>
<dbReference type="InterPro" id="IPR050678">
    <property type="entry name" value="DNA_Partitioning_ATPase"/>
</dbReference>
<name>A0A7V7GK16_ENTFC</name>
<evidence type="ECO:0000259" key="1">
    <source>
        <dbReference type="Pfam" id="PF13614"/>
    </source>
</evidence>
<dbReference type="SUPFAM" id="SSF52540">
    <property type="entry name" value="P-loop containing nucleoside triphosphate hydrolases"/>
    <property type="match status" value="1"/>
</dbReference>
<dbReference type="CDD" id="cd02042">
    <property type="entry name" value="ParAB_family"/>
    <property type="match status" value="1"/>
</dbReference>
<dbReference type="AlphaFoldDB" id="A0A7V7GK16"/>
<dbReference type="PANTHER" id="PTHR13696">
    <property type="entry name" value="P-LOOP CONTAINING NUCLEOSIDE TRIPHOSPHATE HYDROLASE"/>
    <property type="match status" value="1"/>
</dbReference>
<evidence type="ECO:0000313" key="3">
    <source>
        <dbReference type="Proteomes" id="UP000448762"/>
    </source>
</evidence>
<dbReference type="InterPro" id="IPR025669">
    <property type="entry name" value="AAA_dom"/>
</dbReference>
<dbReference type="Proteomes" id="UP000448762">
    <property type="component" value="Unassembled WGS sequence"/>
</dbReference>